<dbReference type="Pfam" id="PF04479">
    <property type="entry name" value="RTA1"/>
    <property type="match status" value="1"/>
</dbReference>
<evidence type="ECO:0000313" key="7">
    <source>
        <dbReference type="Proteomes" id="UP000663840"/>
    </source>
</evidence>
<evidence type="ECO:0000256" key="2">
    <source>
        <dbReference type="ARBA" id="ARBA00022692"/>
    </source>
</evidence>
<dbReference type="EMBL" id="CAJMWR010000312">
    <property type="protein sequence ID" value="CAE6367127.1"/>
    <property type="molecule type" value="Genomic_DNA"/>
</dbReference>
<keyword evidence="4 5" id="KW-0472">Membrane</keyword>
<dbReference type="AlphaFoldDB" id="A0A8H2ZXT8"/>
<dbReference type="PANTHER" id="PTHR31465">
    <property type="entry name" value="PROTEIN RTA1-RELATED"/>
    <property type="match status" value="1"/>
</dbReference>
<accession>A0A8H2ZXT8</accession>
<evidence type="ECO:0000256" key="5">
    <source>
        <dbReference type="SAM" id="Phobius"/>
    </source>
</evidence>
<gene>
    <name evidence="6" type="ORF">RDB_LOCUS16917</name>
</gene>
<dbReference type="Proteomes" id="UP000663840">
    <property type="component" value="Unassembled WGS sequence"/>
</dbReference>
<keyword evidence="2 5" id="KW-0812">Transmembrane</keyword>
<sequence length="183" mass="20062">MDLFLLLSPCGFIAGLFMMLVPIATYLKAQEFLLIKPNLLTKIFLVAEFTAFLVQGTGSAMSIAFDIDIRILGAKILLGGLVLQTISLTAYMNIFGLFVFRLRKYCKGEWGSQPNGFLKHWLVLLVVIGVSIQNLSIQGGYRMLVAMQGPNGSLSSLEQFFYTAECATLWGSISLATTVLGYA</sequence>
<keyword evidence="3 5" id="KW-1133">Transmembrane helix</keyword>
<protein>
    <submittedName>
        <fullName evidence="6">Uncharacterized protein</fullName>
    </submittedName>
</protein>
<dbReference type="InterPro" id="IPR007568">
    <property type="entry name" value="RTA1"/>
</dbReference>
<evidence type="ECO:0000256" key="3">
    <source>
        <dbReference type="ARBA" id="ARBA00022989"/>
    </source>
</evidence>
<comment type="caution">
    <text evidence="6">The sequence shown here is derived from an EMBL/GenBank/DDBJ whole genome shotgun (WGS) entry which is preliminary data.</text>
</comment>
<feature type="transmembrane region" description="Helical" evidence="5">
    <location>
        <begin position="121"/>
        <end position="141"/>
    </location>
</feature>
<feature type="transmembrane region" description="Helical" evidence="5">
    <location>
        <begin position="76"/>
        <end position="100"/>
    </location>
</feature>
<evidence type="ECO:0000313" key="6">
    <source>
        <dbReference type="EMBL" id="CAE6367127.1"/>
    </source>
</evidence>
<feature type="transmembrane region" description="Helical" evidence="5">
    <location>
        <begin position="161"/>
        <end position="182"/>
    </location>
</feature>
<evidence type="ECO:0000256" key="1">
    <source>
        <dbReference type="ARBA" id="ARBA00004141"/>
    </source>
</evidence>
<feature type="transmembrane region" description="Helical" evidence="5">
    <location>
        <begin position="39"/>
        <end position="64"/>
    </location>
</feature>
<name>A0A8H2ZXT8_9AGAM</name>
<feature type="transmembrane region" description="Helical" evidence="5">
    <location>
        <begin position="6"/>
        <end position="27"/>
    </location>
</feature>
<proteinExistence type="predicted"/>
<organism evidence="6 7">
    <name type="scientific">Rhizoctonia solani</name>
    <dbReference type="NCBI Taxonomy" id="456999"/>
    <lineage>
        <taxon>Eukaryota</taxon>
        <taxon>Fungi</taxon>
        <taxon>Dikarya</taxon>
        <taxon>Basidiomycota</taxon>
        <taxon>Agaricomycotina</taxon>
        <taxon>Agaricomycetes</taxon>
        <taxon>Cantharellales</taxon>
        <taxon>Ceratobasidiaceae</taxon>
        <taxon>Rhizoctonia</taxon>
    </lineage>
</organism>
<evidence type="ECO:0000256" key="4">
    <source>
        <dbReference type="ARBA" id="ARBA00023136"/>
    </source>
</evidence>
<reference evidence="6" key="1">
    <citation type="submission" date="2021-01" db="EMBL/GenBank/DDBJ databases">
        <authorList>
            <person name="Kaushik A."/>
        </authorList>
    </citation>
    <scope>NUCLEOTIDE SEQUENCE</scope>
    <source>
        <strain evidence="6">AG1-1A</strain>
    </source>
</reference>
<dbReference type="GO" id="GO:0016020">
    <property type="term" value="C:membrane"/>
    <property type="evidence" value="ECO:0007669"/>
    <property type="project" value="UniProtKB-SubCell"/>
</dbReference>
<dbReference type="PANTHER" id="PTHR31465:SF1">
    <property type="entry name" value="PROTEIN RTA1-RELATED"/>
    <property type="match status" value="1"/>
</dbReference>
<comment type="subcellular location">
    <subcellularLocation>
        <location evidence="1">Membrane</location>
        <topology evidence="1">Multi-pass membrane protein</topology>
    </subcellularLocation>
</comment>